<gene>
    <name evidence="1" type="ORF">N7U62_01150</name>
</gene>
<dbReference type="SUPFAM" id="SSF55961">
    <property type="entry name" value="Bet v1-like"/>
    <property type="match status" value="1"/>
</dbReference>
<accession>A0ABT3CNV6</accession>
<dbReference type="Proteomes" id="UP001300692">
    <property type="component" value="Unassembled WGS sequence"/>
</dbReference>
<dbReference type="Pfam" id="PF10604">
    <property type="entry name" value="Polyketide_cyc2"/>
    <property type="match status" value="1"/>
</dbReference>
<dbReference type="CDD" id="cd07812">
    <property type="entry name" value="SRPBCC"/>
    <property type="match status" value="1"/>
</dbReference>
<organism evidence="1 2">
    <name type="scientific">Reichenbachiella ulvae</name>
    <dbReference type="NCBI Taxonomy" id="2980104"/>
    <lineage>
        <taxon>Bacteria</taxon>
        <taxon>Pseudomonadati</taxon>
        <taxon>Bacteroidota</taxon>
        <taxon>Cytophagia</taxon>
        <taxon>Cytophagales</taxon>
        <taxon>Reichenbachiellaceae</taxon>
        <taxon>Reichenbachiella</taxon>
    </lineage>
</organism>
<keyword evidence="2" id="KW-1185">Reference proteome</keyword>
<proteinExistence type="predicted"/>
<name>A0ABT3CNV6_9BACT</name>
<dbReference type="RefSeq" id="WP_264136038.1">
    <property type="nucleotide sequence ID" value="NZ_JAOYOD010000001.1"/>
</dbReference>
<dbReference type="InterPro" id="IPR023393">
    <property type="entry name" value="START-like_dom_sf"/>
</dbReference>
<protein>
    <submittedName>
        <fullName evidence="1">SRPBCC family protein</fullName>
    </submittedName>
</protein>
<reference evidence="1 2" key="1">
    <citation type="submission" date="2022-10" db="EMBL/GenBank/DDBJ databases">
        <title>Comparative genomics and taxonomic characterization of three novel marine species of genus Reichenbachiella exhibiting antioxidant and polysaccharide degradation activities.</title>
        <authorList>
            <person name="Muhammad N."/>
            <person name="Lee Y.-J."/>
            <person name="Ko J."/>
            <person name="Kim S.-G."/>
        </authorList>
    </citation>
    <scope>NUCLEOTIDE SEQUENCE [LARGE SCALE GENOMIC DNA]</scope>
    <source>
        <strain evidence="1 2">ABR2-5</strain>
    </source>
</reference>
<dbReference type="EMBL" id="JAOYOD010000001">
    <property type="protein sequence ID" value="MCV9385246.1"/>
    <property type="molecule type" value="Genomic_DNA"/>
</dbReference>
<comment type="caution">
    <text evidence="1">The sequence shown here is derived from an EMBL/GenBank/DDBJ whole genome shotgun (WGS) entry which is preliminary data.</text>
</comment>
<evidence type="ECO:0000313" key="1">
    <source>
        <dbReference type="EMBL" id="MCV9385246.1"/>
    </source>
</evidence>
<dbReference type="Gene3D" id="3.30.530.20">
    <property type="match status" value="1"/>
</dbReference>
<evidence type="ECO:0000313" key="2">
    <source>
        <dbReference type="Proteomes" id="UP001300692"/>
    </source>
</evidence>
<sequence length="145" mass="16832">MKYTVEIELDIPIQKVKELFEEQENLYKWQPSLQELELMSGNPVQPGAKSKLIYKNGSRKIEMIETIVLNELPAQLDCTYEAKGVFNVVSNRFQSLSENKTKWISENEFRFSGMMKLMGVFMKSAFPKETRKSMALFKSFAEEEA</sequence>
<dbReference type="InterPro" id="IPR019587">
    <property type="entry name" value="Polyketide_cyclase/dehydratase"/>
</dbReference>